<dbReference type="GO" id="GO:0003676">
    <property type="term" value="F:nucleic acid binding"/>
    <property type="evidence" value="ECO:0007669"/>
    <property type="project" value="InterPro"/>
</dbReference>
<dbReference type="AlphaFoldDB" id="A0AAU8CD89"/>
<accession>A0AAU8CD89</accession>
<reference evidence="1" key="1">
    <citation type="submission" date="2024-06" db="EMBL/GenBank/DDBJ databases">
        <title>Genome Sequence of an extremely halophilic archaeon isolated from Permian era halite, Salado Formation, Carlsbad, New Mexico: Halobacterium sp. strain NMX12-1.</title>
        <authorList>
            <person name="Sotoa L."/>
            <person name="DasSarma P."/>
            <person name="Anton B.P."/>
            <person name="Vincze T."/>
            <person name="Verma I."/>
            <person name="Eralp B."/>
            <person name="Powers D.W."/>
            <person name="Dozier B.L."/>
            <person name="Roberts R.J."/>
            <person name="DasSarma S."/>
        </authorList>
    </citation>
    <scope>NUCLEOTIDE SEQUENCE</scope>
    <source>
        <strain evidence="1">NMX12-1</strain>
    </source>
</reference>
<dbReference type="GeneID" id="91107773"/>
<gene>
    <name evidence="1" type="ORF">ABSL23_01445</name>
</gene>
<protein>
    <submittedName>
        <fullName evidence="1">Uncharacterized protein</fullName>
    </submittedName>
</protein>
<proteinExistence type="predicted"/>
<dbReference type="InterPro" id="IPR012337">
    <property type="entry name" value="RNaseH-like_sf"/>
</dbReference>
<dbReference type="KEGG" id="hanx:ABSL23_01445"/>
<evidence type="ECO:0000313" key="1">
    <source>
        <dbReference type="EMBL" id="XCF16693.1"/>
    </source>
</evidence>
<name>A0AAU8CD89_9EURY</name>
<dbReference type="EMBL" id="CP159204">
    <property type="protein sequence ID" value="XCF16693.1"/>
    <property type="molecule type" value="Genomic_DNA"/>
</dbReference>
<organism evidence="1">
    <name type="scientific">Halobacterium sp. NMX12-1</name>
    <dbReference type="NCBI Taxonomy" id="3166650"/>
    <lineage>
        <taxon>Archaea</taxon>
        <taxon>Methanobacteriati</taxon>
        <taxon>Methanobacteriota</taxon>
        <taxon>Stenosarchaea group</taxon>
        <taxon>Halobacteria</taxon>
        <taxon>Halobacteriales</taxon>
        <taxon>Halobacteriaceae</taxon>
        <taxon>Halobacterium</taxon>
    </lineage>
</organism>
<dbReference type="SUPFAM" id="SSF53098">
    <property type="entry name" value="Ribonuclease H-like"/>
    <property type="match status" value="1"/>
</dbReference>
<sequence>MEYPRTTKDDIEDGELISIISKVVHSQAFDDGNELYHLQDANGNELTLKIWSGETDKYDIETETWYMINDAEGDVFQGERNLGSNRGKMEVVALDEAPEFVDVQVEEEFGELVEGGILALDIETISTVSEQEIDLNNSDHVELLCIGVGFAPEVGAPGSSSVLFRQGSEIADEVDLLQRFCDYVENYSPEQLLLFKGDFDIQHLRGRAERVDSGSGISDRVSDLFDQHRIINLDPPGSLEDNAEVGETYWDIYKHSLNPSQWREGHPRYRGDVDDPAVTNKDIPYFGERYLELSDETNRSREYRALHELLRHYTVADIEPLFKMV</sequence>
<dbReference type="InterPro" id="IPR036397">
    <property type="entry name" value="RNaseH_sf"/>
</dbReference>
<dbReference type="RefSeq" id="WP_353634485.1">
    <property type="nucleotide sequence ID" value="NZ_CP159204.1"/>
</dbReference>
<dbReference type="Gene3D" id="3.30.420.10">
    <property type="entry name" value="Ribonuclease H-like superfamily/Ribonuclease H"/>
    <property type="match status" value="1"/>
</dbReference>